<feature type="transmembrane region" description="Helical" evidence="1">
    <location>
        <begin position="328"/>
        <end position="349"/>
    </location>
</feature>
<dbReference type="GO" id="GO:0004888">
    <property type="term" value="F:transmembrane signaling receptor activity"/>
    <property type="evidence" value="ECO:0007669"/>
    <property type="project" value="InterPro"/>
</dbReference>
<name>A0AAF1KM31_9PROT</name>
<protein>
    <recommendedName>
        <fullName evidence="3">Neurotransmitter-gated ion-channel ligand-binding domain-containing protein</fullName>
    </recommendedName>
</protein>
<dbReference type="SUPFAM" id="SSF63712">
    <property type="entry name" value="Nicotinic receptor ligand binding domain-like"/>
    <property type="match status" value="1"/>
</dbReference>
<dbReference type="Pfam" id="PF02931">
    <property type="entry name" value="Neur_chan_LBD"/>
    <property type="match status" value="1"/>
</dbReference>
<dbReference type="GO" id="GO:0016020">
    <property type="term" value="C:membrane"/>
    <property type="evidence" value="ECO:0007669"/>
    <property type="project" value="InterPro"/>
</dbReference>
<keyword evidence="1" id="KW-0472">Membrane</keyword>
<feature type="signal peptide" evidence="2">
    <location>
        <begin position="1"/>
        <end position="19"/>
    </location>
</feature>
<evidence type="ECO:0000256" key="1">
    <source>
        <dbReference type="SAM" id="Phobius"/>
    </source>
</evidence>
<dbReference type="Gene3D" id="2.70.170.10">
    <property type="entry name" value="Neurotransmitter-gated ion-channel ligand-binding domain"/>
    <property type="match status" value="1"/>
</dbReference>
<dbReference type="PANTHER" id="PTHR18945">
    <property type="entry name" value="NEUROTRANSMITTER GATED ION CHANNEL"/>
    <property type="match status" value="1"/>
</dbReference>
<organism evidence="4 5">
    <name type="scientific">Plastoroseomonas arctica</name>
    <dbReference type="NCBI Taxonomy" id="1509237"/>
    <lineage>
        <taxon>Bacteria</taxon>
        <taxon>Pseudomonadati</taxon>
        <taxon>Pseudomonadota</taxon>
        <taxon>Alphaproteobacteria</taxon>
        <taxon>Acetobacterales</taxon>
        <taxon>Acetobacteraceae</taxon>
        <taxon>Plastoroseomonas</taxon>
    </lineage>
</organism>
<dbReference type="GO" id="GO:0005230">
    <property type="term" value="F:extracellular ligand-gated monoatomic ion channel activity"/>
    <property type="evidence" value="ECO:0007669"/>
    <property type="project" value="InterPro"/>
</dbReference>
<accession>A0AAF1KM31</accession>
<dbReference type="AlphaFoldDB" id="A0AAF1KM31"/>
<reference evidence="4" key="1">
    <citation type="submission" date="2020-01" db="EMBL/GenBank/DDBJ databases">
        <authorList>
            <person name="Rat A."/>
        </authorList>
    </citation>
    <scope>NUCLEOTIDE SEQUENCE</scope>
    <source>
        <strain evidence="4">LMG 28251</strain>
    </source>
</reference>
<keyword evidence="2" id="KW-0732">Signal</keyword>
<dbReference type="RefSeq" id="WP_211874496.1">
    <property type="nucleotide sequence ID" value="NZ_JAAEDH010000011.1"/>
</dbReference>
<evidence type="ECO:0000259" key="3">
    <source>
        <dbReference type="Pfam" id="PF02931"/>
    </source>
</evidence>
<sequence>MIRLALCLALLLLGGAAHAQEVTGLPRDEALPIRVATAIRVIDISQVQETAGLMAARIELTYRWQDGRQAFDRVREAQAQKNFFGEAAIAQLRRMWQPAVDVENLSGAARQDQTGLTIDSSGAVTLVRRLDASFRVAIDMSSFPFDAQALDIILTSNRHGAREVLLVHTAADAAHSAFAARLQTPLWTIRRLDVRNAAYAGWNGAPHSRLTFTIEAQRLYTQYLIRIFLPFLTLMSSTLVILWSTDQTMPLAPKGALAFTTLLALVALSFTFESNFPGSMSTGTPIARIISTGYLYIVSVLFLNMFLLNKDFVFARRAPGMFAEIGGFVRWGLPVAVFLYWTALILRAVV</sequence>
<dbReference type="InterPro" id="IPR006201">
    <property type="entry name" value="Neur_channel"/>
</dbReference>
<dbReference type="EMBL" id="JAAEDH010000011">
    <property type="protein sequence ID" value="MBR0655661.1"/>
    <property type="molecule type" value="Genomic_DNA"/>
</dbReference>
<gene>
    <name evidence="4" type="ORF">GXW79_11270</name>
</gene>
<feature type="transmembrane region" description="Helical" evidence="1">
    <location>
        <begin position="223"/>
        <end position="243"/>
    </location>
</feature>
<feature type="transmembrane region" description="Helical" evidence="1">
    <location>
        <begin position="255"/>
        <end position="274"/>
    </location>
</feature>
<evidence type="ECO:0000256" key="2">
    <source>
        <dbReference type="SAM" id="SignalP"/>
    </source>
</evidence>
<dbReference type="InterPro" id="IPR036734">
    <property type="entry name" value="Neur_chan_lig-bd_sf"/>
</dbReference>
<proteinExistence type="predicted"/>
<feature type="transmembrane region" description="Helical" evidence="1">
    <location>
        <begin position="286"/>
        <end position="307"/>
    </location>
</feature>
<comment type="caution">
    <text evidence="4">The sequence shown here is derived from an EMBL/GenBank/DDBJ whole genome shotgun (WGS) entry which is preliminary data.</text>
</comment>
<keyword evidence="1" id="KW-1133">Transmembrane helix</keyword>
<dbReference type="InterPro" id="IPR006202">
    <property type="entry name" value="Neur_chan_lig-bd"/>
</dbReference>
<dbReference type="Proteomes" id="UP001196068">
    <property type="component" value="Unassembled WGS sequence"/>
</dbReference>
<evidence type="ECO:0000313" key="4">
    <source>
        <dbReference type="EMBL" id="MBR0655661.1"/>
    </source>
</evidence>
<feature type="domain" description="Neurotransmitter-gated ion-channel ligand-binding" evidence="3">
    <location>
        <begin position="28"/>
        <end position="219"/>
    </location>
</feature>
<reference evidence="4" key="2">
    <citation type="journal article" date="2021" name="Syst. Appl. Microbiol.">
        <title>Roseomonas hellenica sp. nov., isolated from roots of wild-growing Alkanna tinctoria.</title>
        <authorList>
            <person name="Rat A."/>
            <person name="Naranjo H.D."/>
            <person name="Lebbe L."/>
            <person name="Cnockaert M."/>
            <person name="Krigas N."/>
            <person name="Grigoriadou K."/>
            <person name="Maloupa E."/>
            <person name="Willems A."/>
        </authorList>
    </citation>
    <scope>NUCLEOTIDE SEQUENCE</scope>
    <source>
        <strain evidence="4">LMG 28251</strain>
    </source>
</reference>
<keyword evidence="5" id="KW-1185">Reference proteome</keyword>
<feature type="chain" id="PRO_5042240546" description="Neurotransmitter-gated ion-channel ligand-binding domain-containing protein" evidence="2">
    <location>
        <begin position="20"/>
        <end position="350"/>
    </location>
</feature>
<keyword evidence="1" id="KW-0812">Transmembrane</keyword>
<evidence type="ECO:0000313" key="5">
    <source>
        <dbReference type="Proteomes" id="UP001196068"/>
    </source>
</evidence>